<dbReference type="Pfam" id="PF01527">
    <property type="entry name" value="HTH_Tnp_1"/>
    <property type="match status" value="1"/>
</dbReference>
<dbReference type="InterPro" id="IPR002514">
    <property type="entry name" value="Transposase_8"/>
</dbReference>
<dbReference type="RefSeq" id="WP_373657397.1">
    <property type="nucleotide sequence ID" value="NZ_JBGUAW010000023.1"/>
</dbReference>
<protein>
    <submittedName>
        <fullName evidence="2">Transposase</fullName>
    </submittedName>
</protein>
<dbReference type="InterPro" id="IPR009057">
    <property type="entry name" value="Homeodomain-like_sf"/>
</dbReference>
<dbReference type="SUPFAM" id="SSF46689">
    <property type="entry name" value="Homeodomain-like"/>
    <property type="match status" value="1"/>
</dbReference>
<evidence type="ECO:0000313" key="2">
    <source>
        <dbReference type="EMBL" id="MFA9462610.1"/>
    </source>
</evidence>
<comment type="similarity">
    <text evidence="1">Belongs to the transposase 8 family.</text>
</comment>
<evidence type="ECO:0000256" key="1">
    <source>
        <dbReference type="ARBA" id="ARBA00009964"/>
    </source>
</evidence>
<proteinExistence type="inferred from homology"/>
<reference evidence="2 3" key="1">
    <citation type="submission" date="2024-08" db="EMBL/GenBank/DDBJ databases">
        <title>Whole-genome sequencing of halo(alkali)philic microorganisms from hypersaline lakes.</title>
        <authorList>
            <person name="Sorokin D.Y."/>
            <person name="Merkel A.Y."/>
            <person name="Messina E."/>
            <person name="Yakimov M."/>
        </authorList>
    </citation>
    <scope>NUCLEOTIDE SEQUENCE [LARGE SCALE GENOMIC DNA]</scope>
    <source>
        <strain evidence="2 3">Cl-TMA</strain>
    </source>
</reference>
<dbReference type="Proteomes" id="UP001575181">
    <property type="component" value="Unassembled WGS sequence"/>
</dbReference>
<accession>A0ABV4TZ67</accession>
<evidence type="ECO:0000313" key="3">
    <source>
        <dbReference type="Proteomes" id="UP001575181"/>
    </source>
</evidence>
<comment type="caution">
    <text evidence="2">The sequence shown here is derived from an EMBL/GenBank/DDBJ whole genome shotgun (WGS) entry which is preliminary data.</text>
</comment>
<gene>
    <name evidence="2" type="ORF">ACERLL_17560</name>
</gene>
<dbReference type="EMBL" id="JBGUAW010000023">
    <property type="protein sequence ID" value="MFA9462610.1"/>
    <property type="molecule type" value="Genomic_DNA"/>
</dbReference>
<sequence length="162" mass="17816">MVETTYEPGMSVSYVARLNGAAPNLLFKWRKLYREVALASVKTGDEGQASQVTQLEKQIRGPQRMLGKKTQEAEILKEALEVAQRKKLLSRSPWPPEGDSRWLACVAFWALRDPMSSGGGISPLRGKTAVGGAMARMRRCSPIFGLSLIIAQPTAIGGFRPW</sequence>
<name>A0ABV4TZ67_9GAMM</name>
<organism evidence="2 3">
    <name type="scientific">Thiohalorhabdus methylotrophus</name>
    <dbReference type="NCBI Taxonomy" id="3242694"/>
    <lineage>
        <taxon>Bacteria</taxon>
        <taxon>Pseudomonadati</taxon>
        <taxon>Pseudomonadota</taxon>
        <taxon>Gammaproteobacteria</taxon>
        <taxon>Thiohalorhabdales</taxon>
        <taxon>Thiohalorhabdaceae</taxon>
        <taxon>Thiohalorhabdus</taxon>
    </lineage>
</organism>
<keyword evidence="3" id="KW-1185">Reference proteome</keyword>